<accession>A0AAV8VAV5</accession>
<evidence type="ECO:0000313" key="2">
    <source>
        <dbReference type="EMBL" id="KAJ8911165.1"/>
    </source>
</evidence>
<feature type="region of interest" description="Disordered" evidence="1">
    <location>
        <begin position="1"/>
        <end position="25"/>
    </location>
</feature>
<evidence type="ECO:0000256" key="1">
    <source>
        <dbReference type="SAM" id="MobiDB-lite"/>
    </source>
</evidence>
<reference evidence="2 3" key="1">
    <citation type="journal article" date="2023" name="Insect Mol. Biol.">
        <title>Genome sequencing provides insights into the evolution of gene families encoding plant cell wall-degrading enzymes in longhorned beetles.</title>
        <authorList>
            <person name="Shin N.R."/>
            <person name="Okamura Y."/>
            <person name="Kirsch R."/>
            <person name="Pauchet Y."/>
        </authorList>
    </citation>
    <scope>NUCLEOTIDE SEQUENCE [LARGE SCALE GENOMIC DNA]</scope>
    <source>
        <strain evidence="2">EAD_L_NR</strain>
    </source>
</reference>
<comment type="caution">
    <text evidence="2">The sequence shown here is derived from an EMBL/GenBank/DDBJ whole genome shotgun (WGS) entry which is preliminary data.</text>
</comment>
<sequence length="183" mass="21072">MEPKSPTGYEKLVEEKPPKSPSRPFRLKFHRMLSTGSLKLGSTFSSPSSPCSEGGRYSFDSDTIEQLKKAGFRLNHGVPKRKNFKRKFMSFRRNRTTYKKQNVTSTAPSILVTLVSDEEGYDDLHNIIYSLECAQPNICYCLICVKLWKIWTNSAENSRPNSFSAVDRKLLLKEQEKLEKKLR</sequence>
<dbReference type="EMBL" id="JANEYG010000212">
    <property type="protein sequence ID" value="KAJ8911165.1"/>
    <property type="molecule type" value="Genomic_DNA"/>
</dbReference>
<dbReference type="AlphaFoldDB" id="A0AAV8VAV5"/>
<protein>
    <submittedName>
        <fullName evidence="2">Uncharacterized protein</fullName>
    </submittedName>
</protein>
<evidence type="ECO:0000313" key="3">
    <source>
        <dbReference type="Proteomes" id="UP001159042"/>
    </source>
</evidence>
<organism evidence="2 3">
    <name type="scientific">Exocentrus adspersus</name>
    <dbReference type="NCBI Taxonomy" id="1586481"/>
    <lineage>
        <taxon>Eukaryota</taxon>
        <taxon>Metazoa</taxon>
        <taxon>Ecdysozoa</taxon>
        <taxon>Arthropoda</taxon>
        <taxon>Hexapoda</taxon>
        <taxon>Insecta</taxon>
        <taxon>Pterygota</taxon>
        <taxon>Neoptera</taxon>
        <taxon>Endopterygota</taxon>
        <taxon>Coleoptera</taxon>
        <taxon>Polyphaga</taxon>
        <taxon>Cucujiformia</taxon>
        <taxon>Chrysomeloidea</taxon>
        <taxon>Cerambycidae</taxon>
        <taxon>Lamiinae</taxon>
        <taxon>Acanthocinini</taxon>
        <taxon>Exocentrus</taxon>
    </lineage>
</organism>
<name>A0AAV8VAV5_9CUCU</name>
<keyword evidence="3" id="KW-1185">Reference proteome</keyword>
<dbReference type="Proteomes" id="UP001159042">
    <property type="component" value="Unassembled WGS sequence"/>
</dbReference>
<gene>
    <name evidence="2" type="ORF">NQ315_013020</name>
</gene>
<proteinExistence type="predicted"/>